<dbReference type="InterPro" id="IPR009051">
    <property type="entry name" value="Helical_ferredxn"/>
</dbReference>
<dbReference type="InterPro" id="IPR017896">
    <property type="entry name" value="4Fe4S_Fe-S-bd"/>
</dbReference>
<evidence type="ECO:0000256" key="1">
    <source>
        <dbReference type="ARBA" id="ARBA00022723"/>
    </source>
</evidence>
<dbReference type="PRINTS" id="PR00419">
    <property type="entry name" value="ADXRDTASE"/>
</dbReference>
<dbReference type="Pfam" id="PF14691">
    <property type="entry name" value="Fer4_20"/>
    <property type="match status" value="1"/>
</dbReference>
<feature type="domain" description="4Fe-4S ferredoxin-type" evidence="4">
    <location>
        <begin position="547"/>
        <end position="577"/>
    </location>
</feature>
<dbReference type="Pfam" id="PF12838">
    <property type="entry name" value="Fer4_7"/>
    <property type="match status" value="1"/>
</dbReference>
<dbReference type="InterPro" id="IPR028261">
    <property type="entry name" value="DPD_II"/>
</dbReference>
<gene>
    <name evidence="5" type="ORF">ENP94_00975</name>
</gene>
<dbReference type="Pfam" id="PF07992">
    <property type="entry name" value="Pyr_redox_2"/>
    <property type="match status" value="1"/>
</dbReference>
<feature type="domain" description="4Fe-4S ferredoxin-type" evidence="4">
    <location>
        <begin position="581"/>
        <end position="610"/>
    </location>
</feature>
<protein>
    <submittedName>
        <fullName evidence="5">4Fe-4S dicluster domain-containing protein</fullName>
    </submittedName>
</protein>
<accession>A0A7C1SWD9</accession>
<dbReference type="InterPro" id="IPR017900">
    <property type="entry name" value="4Fe4S_Fe_S_CS"/>
</dbReference>
<evidence type="ECO:0000259" key="4">
    <source>
        <dbReference type="PROSITE" id="PS51379"/>
    </source>
</evidence>
<dbReference type="GO" id="GO:0046872">
    <property type="term" value="F:metal ion binding"/>
    <property type="evidence" value="ECO:0007669"/>
    <property type="project" value="UniProtKB-KW"/>
</dbReference>
<sequence length="617" mass="67091">MSRSGEDLDIVLNIPPEGIRLKIDGIEADFQLKPVADSPCRVGCPAGVNVKAYVGLIARGNFDRALAVVRERNPLPGICGRVCTHPCEAECRRNEIDEPVAIRQLKRFIADYALSSGPAVLPAETPQRRERVAVVGAGPAGLTVASDLRRLGYQVTIFEAQNRPGGMLVWGIPPFRLPRNVIEEEINSILNLGIELVLNTRIDNPGQLLDEGFAAVFFAPGHQQSIRLGLPFEDELEGIVDSLNFLKRAYEGEVRSLKGRVLVIGGGDSAIDSARVAKRLGADEVTIVYRRTRAEMPAAEEEIAEAEREGVRFEFLVQPVGLIHRERRLTGLRCVRCELGEPDASGRRRPVPVPGSEFIIDADWVITALGQKPAQPVSGFPDRVFIGGDAAGGPATVINAIASGHEGARQIDALLSGRKVAVTASRVPELELAPAVLTAVRLSRSQARILPVHSRRGFEEIEAPFTPEQAMQEASRCLRCGPCSECVLCSYNCPKHQLLLQLEDMSKPVIMRVHGLEGMFFTDTEPRGIKVEFSRQGTVVGGLVQPLVAHTDPYLCRACGRCLEVCPHQALKTVKWQSGIEITQVDYQRCRGCGTCVTVCPSGALQLRTEIAPADNG</sequence>
<dbReference type="Gene3D" id="1.10.1060.10">
    <property type="entry name" value="Alpha-helical ferredoxin"/>
    <property type="match status" value="1"/>
</dbReference>
<dbReference type="GO" id="GO:0051536">
    <property type="term" value="F:iron-sulfur cluster binding"/>
    <property type="evidence" value="ECO:0007669"/>
    <property type="project" value="UniProtKB-KW"/>
</dbReference>
<comment type="caution">
    <text evidence="5">The sequence shown here is derived from an EMBL/GenBank/DDBJ whole genome shotgun (WGS) entry which is preliminary data.</text>
</comment>
<proteinExistence type="predicted"/>
<dbReference type="InterPro" id="IPR036188">
    <property type="entry name" value="FAD/NAD-bd_sf"/>
</dbReference>
<dbReference type="PANTHER" id="PTHR42783:SF3">
    <property type="entry name" value="GLUTAMATE SYNTHASE [NADPH] SMALL CHAIN-RELATED"/>
    <property type="match status" value="1"/>
</dbReference>
<dbReference type="PROSITE" id="PS00198">
    <property type="entry name" value="4FE4S_FER_1"/>
    <property type="match status" value="1"/>
</dbReference>
<name>A0A7C1SWD9_UNCW3</name>
<evidence type="ECO:0000256" key="2">
    <source>
        <dbReference type="ARBA" id="ARBA00023004"/>
    </source>
</evidence>
<dbReference type="EMBL" id="DSLG01000002">
    <property type="protein sequence ID" value="HEA86568.1"/>
    <property type="molecule type" value="Genomic_DNA"/>
</dbReference>
<reference evidence="5" key="1">
    <citation type="journal article" date="2020" name="mSystems">
        <title>Genome- and Community-Level Interaction Insights into Carbon Utilization and Element Cycling Functions of Hydrothermarchaeota in Hydrothermal Sediment.</title>
        <authorList>
            <person name="Zhou Z."/>
            <person name="Liu Y."/>
            <person name="Xu W."/>
            <person name="Pan J."/>
            <person name="Luo Z.H."/>
            <person name="Li M."/>
        </authorList>
    </citation>
    <scope>NUCLEOTIDE SEQUENCE [LARGE SCALE GENOMIC DNA]</scope>
    <source>
        <strain evidence="5">SpSt-265</strain>
    </source>
</reference>
<dbReference type="SUPFAM" id="SSF54862">
    <property type="entry name" value="4Fe-4S ferredoxins"/>
    <property type="match status" value="1"/>
</dbReference>
<keyword evidence="1" id="KW-0479">Metal-binding</keyword>
<keyword evidence="2" id="KW-0408">Iron</keyword>
<keyword evidence="3" id="KW-0411">Iron-sulfur</keyword>
<evidence type="ECO:0000256" key="3">
    <source>
        <dbReference type="ARBA" id="ARBA00023014"/>
    </source>
</evidence>
<dbReference type="AlphaFoldDB" id="A0A7C1SWD9"/>
<organism evidence="5">
    <name type="scientific">candidate division WOR-3 bacterium</name>
    <dbReference type="NCBI Taxonomy" id="2052148"/>
    <lineage>
        <taxon>Bacteria</taxon>
        <taxon>Bacteria division WOR-3</taxon>
    </lineage>
</organism>
<dbReference type="PANTHER" id="PTHR42783">
    <property type="entry name" value="GLUTAMATE SYNTHASE [NADPH] SMALL CHAIN"/>
    <property type="match status" value="1"/>
</dbReference>
<dbReference type="InterPro" id="IPR023753">
    <property type="entry name" value="FAD/NAD-binding_dom"/>
</dbReference>
<dbReference type="GO" id="GO:0016491">
    <property type="term" value="F:oxidoreductase activity"/>
    <property type="evidence" value="ECO:0007669"/>
    <property type="project" value="InterPro"/>
</dbReference>
<dbReference type="SUPFAM" id="SSF51971">
    <property type="entry name" value="Nucleotide-binding domain"/>
    <property type="match status" value="1"/>
</dbReference>
<dbReference type="SUPFAM" id="SSF46548">
    <property type="entry name" value="alpha-helical ferredoxin"/>
    <property type="match status" value="2"/>
</dbReference>
<dbReference type="Gene3D" id="3.30.70.20">
    <property type="match status" value="1"/>
</dbReference>
<dbReference type="PROSITE" id="PS51379">
    <property type="entry name" value="4FE4S_FER_2"/>
    <property type="match status" value="2"/>
</dbReference>
<evidence type="ECO:0000313" key="5">
    <source>
        <dbReference type="EMBL" id="HEA86568.1"/>
    </source>
</evidence>
<dbReference type="Gene3D" id="3.50.50.60">
    <property type="entry name" value="FAD/NAD(P)-binding domain"/>
    <property type="match status" value="2"/>
</dbReference>